<organism evidence="2 3">
    <name type="scientific">Colletotrichum plurivorum</name>
    <dbReference type="NCBI Taxonomy" id="2175906"/>
    <lineage>
        <taxon>Eukaryota</taxon>
        <taxon>Fungi</taxon>
        <taxon>Dikarya</taxon>
        <taxon>Ascomycota</taxon>
        <taxon>Pezizomycotina</taxon>
        <taxon>Sordariomycetes</taxon>
        <taxon>Hypocreomycetidae</taxon>
        <taxon>Glomerellales</taxon>
        <taxon>Glomerellaceae</taxon>
        <taxon>Colletotrichum</taxon>
        <taxon>Colletotrichum orchidearum species complex</taxon>
    </lineage>
</organism>
<keyword evidence="3" id="KW-1185">Reference proteome</keyword>
<evidence type="ECO:0000256" key="1">
    <source>
        <dbReference type="SAM" id="MobiDB-lite"/>
    </source>
</evidence>
<evidence type="ECO:0008006" key="4">
    <source>
        <dbReference type="Google" id="ProtNLM"/>
    </source>
</evidence>
<name>A0A8H6JP49_9PEZI</name>
<protein>
    <recommendedName>
        <fullName evidence="4">Zn(2)-C6 fungal-type domain-containing protein</fullName>
    </recommendedName>
</protein>
<dbReference type="InterPro" id="IPR052973">
    <property type="entry name" value="Fungal_sec-metab_reg_TF"/>
</dbReference>
<feature type="region of interest" description="Disordered" evidence="1">
    <location>
        <begin position="98"/>
        <end position="132"/>
    </location>
</feature>
<dbReference type="PANTHER" id="PTHR35392">
    <property type="entry name" value="ZN(II)2CYS6 TRANSCRIPTION FACTOR (EUROFUNG)-RELATED-RELATED"/>
    <property type="match status" value="1"/>
</dbReference>
<accession>A0A8H6JP49</accession>
<dbReference type="Proteomes" id="UP000654918">
    <property type="component" value="Unassembled WGS sequence"/>
</dbReference>
<gene>
    <name evidence="2" type="ORF">CPLU01_13941</name>
</gene>
<reference evidence="2" key="1">
    <citation type="journal article" date="2020" name="Phytopathology">
        <title>Genome Sequence Resources of Colletotrichum truncatum, C. plurivorum, C. musicola, and C. sojae: Four Species Pathogenic to Soybean (Glycine max).</title>
        <authorList>
            <person name="Rogerio F."/>
            <person name="Boufleur T.R."/>
            <person name="Ciampi-Guillardi M."/>
            <person name="Sukno S.A."/>
            <person name="Thon M.R."/>
            <person name="Massola Junior N.S."/>
            <person name="Baroncelli R."/>
        </authorList>
    </citation>
    <scope>NUCLEOTIDE SEQUENCE</scope>
    <source>
        <strain evidence="2">LFN00145</strain>
    </source>
</reference>
<sequence length="798" mass="89261">NTHNRKRRRPFGCEDDSPTASAHQYFPPSSQSSFALFVEQPYCQHRTQIEEVAALYGYTGYELHQILSQSSHCRPRDGSEIGGRQRILTAYSMSSQFPGGSQAQDFSEKSNQHGHDGLVIGDAGQPSSGWPSDLTQGLSVRMANLFGQCSNCFGHCIVSIPEGYQLIHESNIMGYGTSTGYEVEKPPSAGLPQPEAYVPTTVPPTGTDSFPMADAGMMTTYAPNFQPVQESPSQGLAAPPAAPENMVYSADVPANSYYPSVSNAPAPTPDASHNFPNAAGHIVSTTDMVSAPYGDSMMAMDMTPTMQHQTPIPVTTAGYPMATPYAMQDMAVKDETVEQTPMPPGSSRLDIVYSHQRPPASKRGPFKDIKQRQETANTRKTGSCIRCRMQRIRCVPDPEDPSSACVTCKPKANSNKLVVRQPCMRAKITDVKCMKPGQVHGFEWTLRWGENGPVDNISTWASNVVKTIRVTEGYTSDMSLQLHVREFVPQPGDKLERSWVTTGGVKKSVPIPPYAITNLDEAQSAYQDYIQRAVVDCFTTVVEGVMGATRDRLLYATYRKAWEVSQDPRTAPEEQELLTQTLQMWMAVRLTTKSVEIVGHETLGMDNDILDESHPQHGSIPLPPVMGAQLDSVLIQHIQTRLRREMLEKLQKMVQANKQKTWLTTYLVTFILLHNVALLTDHDKSYAKKHGMLTTFARESDVREYHYGGTILLAYFHYCNKGVVPFTEECRDQDLRQLAQLDEKALQFVQWTRAQVMAHKREWNDLYLANRYEQPYFFVSQLFQREWKAQNWVGVEAN</sequence>
<feature type="region of interest" description="Disordered" evidence="1">
    <location>
        <begin position="1"/>
        <end position="21"/>
    </location>
</feature>
<evidence type="ECO:0000313" key="3">
    <source>
        <dbReference type="Proteomes" id="UP000654918"/>
    </source>
</evidence>
<proteinExistence type="predicted"/>
<feature type="compositionally biased region" description="Basic residues" evidence="1">
    <location>
        <begin position="1"/>
        <end position="10"/>
    </location>
</feature>
<dbReference type="AlphaFoldDB" id="A0A8H6JP49"/>
<dbReference type="EMBL" id="WIGO01000342">
    <property type="protein sequence ID" value="KAF6816161.1"/>
    <property type="molecule type" value="Genomic_DNA"/>
</dbReference>
<feature type="non-terminal residue" evidence="2">
    <location>
        <position position="1"/>
    </location>
</feature>
<dbReference type="PANTHER" id="PTHR35392:SF3">
    <property type="entry name" value="ZN(2)-C6 FUNGAL-TYPE DOMAIN-CONTAINING PROTEIN"/>
    <property type="match status" value="1"/>
</dbReference>
<feature type="compositionally biased region" description="Basic and acidic residues" evidence="1">
    <location>
        <begin position="106"/>
        <end position="116"/>
    </location>
</feature>
<evidence type="ECO:0000313" key="2">
    <source>
        <dbReference type="EMBL" id="KAF6816161.1"/>
    </source>
</evidence>
<comment type="caution">
    <text evidence="2">The sequence shown here is derived from an EMBL/GenBank/DDBJ whole genome shotgun (WGS) entry which is preliminary data.</text>
</comment>